<reference evidence="2 3" key="1">
    <citation type="submission" date="2011-02" db="EMBL/GenBank/DDBJ databases">
        <title>The Genome Sequence of Sphaeroforma arctica JP610.</title>
        <authorList>
            <consortium name="The Broad Institute Genome Sequencing Platform"/>
            <person name="Russ C."/>
            <person name="Cuomo C."/>
            <person name="Young S.K."/>
            <person name="Zeng Q."/>
            <person name="Gargeya S."/>
            <person name="Alvarado L."/>
            <person name="Berlin A."/>
            <person name="Chapman S.B."/>
            <person name="Chen Z."/>
            <person name="Freedman E."/>
            <person name="Gellesch M."/>
            <person name="Goldberg J."/>
            <person name="Griggs A."/>
            <person name="Gujja S."/>
            <person name="Heilman E."/>
            <person name="Heiman D."/>
            <person name="Howarth C."/>
            <person name="Mehta T."/>
            <person name="Neiman D."/>
            <person name="Pearson M."/>
            <person name="Roberts A."/>
            <person name="Saif S."/>
            <person name="Shea T."/>
            <person name="Shenoy N."/>
            <person name="Sisk P."/>
            <person name="Stolte C."/>
            <person name="Sykes S."/>
            <person name="White J."/>
            <person name="Yandava C."/>
            <person name="Burger G."/>
            <person name="Gray M.W."/>
            <person name="Holland P.W.H."/>
            <person name="King N."/>
            <person name="Lang F.B.F."/>
            <person name="Roger A.J."/>
            <person name="Ruiz-Trillo I."/>
            <person name="Haas B."/>
            <person name="Nusbaum C."/>
            <person name="Birren B."/>
        </authorList>
    </citation>
    <scope>NUCLEOTIDE SEQUENCE [LARGE SCALE GENOMIC DNA]</scope>
    <source>
        <strain evidence="2 3">JP610</strain>
    </source>
</reference>
<accession>A0A0L0FUR5</accession>
<evidence type="ECO:0000313" key="2">
    <source>
        <dbReference type="EMBL" id="KNC79673.1"/>
    </source>
</evidence>
<dbReference type="GeneID" id="25908441"/>
<feature type="region of interest" description="Disordered" evidence="1">
    <location>
        <begin position="1"/>
        <end position="146"/>
    </location>
</feature>
<feature type="compositionally biased region" description="Basic and acidic residues" evidence="1">
    <location>
        <begin position="48"/>
        <end position="69"/>
    </location>
</feature>
<feature type="compositionally biased region" description="Polar residues" evidence="1">
    <location>
        <begin position="96"/>
        <end position="107"/>
    </location>
</feature>
<feature type="compositionally biased region" description="Basic and acidic residues" evidence="1">
    <location>
        <begin position="117"/>
        <end position="130"/>
    </location>
</feature>
<dbReference type="EMBL" id="KQ242264">
    <property type="protein sequence ID" value="KNC79673.1"/>
    <property type="molecule type" value="Genomic_DNA"/>
</dbReference>
<feature type="compositionally biased region" description="Basic and acidic residues" evidence="1">
    <location>
        <begin position="79"/>
        <end position="88"/>
    </location>
</feature>
<proteinExistence type="predicted"/>
<dbReference type="RefSeq" id="XP_014153575.1">
    <property type="nucleotide sequence ID" value="XM_014298100.1"/>
</dbReference>
<name>A0A0L0FUR5_9EUKA</name>
<sequence length="146" mass="17562">MHKRQQKTHDTNVRDDRRSERSGYESRSGRRSDEHFTRSSDISQSPHRYSDDRDNTWKRQTRPYEDVHQSRRRAIQDQYPRDNEGNHEDDYDSEFNLASYSAQSHGSRSNKNRRVGSHRDRRLETQREMQEGQFWENPHGTVAQAQ</sequence>
<evidence type="ECO:0000313" key="3">
    <source>
        <dbReference type="Proteomes" id="UP000054560"/>
    </source>
</evidence>
<dbReference type="Proteomes" id="UP000054560">
    <property type="component" value="Unassembled WGS sequence"/>
</dbReference>
<evidence type="ECO:0000256" key="1">
    <source>
        <dbReference type="SAM" id="MobiDB-lite"/>
    </source>
</evidence>
<feature type="compositionally biased region" description="Basic and acidic residues" evidence="1">
    <location>
        <begin position="7"/>
        <end position="38"/>
    </location>
</feature>
<protein>
    <submittedName>
        <fullName evidence="2">Uncharacterized protein</fullName>
    </submittedName>
</protein>
<dbReference type="AlphaFoldDB" id="A0A0L0FUR5"/>
<organism evidence="2 3">
    <name type="scientific">Sphaeroforma arctica JP610</name>
    <dbReference type="NCBI Taxonomy" id="667725"/>
    <lineage>
        <taxon>Eukaryota</taxon>
        <taxon>Ichthyosporea</taxon>
        <taxon>Ichthyophonida</taxon>
        <taxon>Sphaeroforma</taxon>
    </lineage>
</organism>
<keyword evidence="3" id="KW-1185">Reference proteome</keyword>
<gene>
    <name evidence="2" type="ORF">SARC_07937</name>
</gene>